<dbReference type="Proteomes" id="UP000593564">
    <property type="component" value="Unassembled WGS sequence"/>
</dbReference>
<evidence type="ECO:0000313" key="4">
    <source>
        <dbReference type="EMBL" id="KAF5956369.1"/>
    </source>
</evidence>
<dbReference type="AlphaFoldDB" id="A0A7J7HUP8"/>
<dbReference type="InterPro" id="IPR011989">
    <property type="entry name" value="ARM-like"/>
</dbReference>
<evidence type="ECO:0000256" key="2">
    <source>
        <dbReference type="ARBA" id="ARBA00022448"/>
    </source>
</evidence>
<reference evidence="4 5" key="2">
    <citation type="submission" date="2020-07" db="EMBL/GenBank/DDBJ databases">
        <title>Genome assembly of wild tea tree DASZ reveals pedigree and selection history of tea varieties.</title>
        <authorList>
            <person name="Zhang W."/>
        </authorList>
    </citation>
    <scope>NUCLEOTIDE SEQUENCE [LARGE SCALE GENOMIC DNA]</scope>
    <source>
        <strain evidence="5">cv. G240</strain>
        <tissue evidence="4">Leaf</tissue>
    </source>
</reference>
<name>A0A7J7HUP8_CAMSI</name>
<reference evidence="5" key="1">
    <citation type="journal article" date="2020" name="Nat. Commun.">
        <title>Genome assembly of wild tea tree DASZ reveals pedigree and selection history of tea varieties.</title>
        <authorList>
            <person name="Zhang W."/>
            <person name="Zhang Y."/>
            <person name="Qiu H."/>
            <person name="Guo Y."/>
            <person name="Wan H."/>
            <person name="Zhang X."/>
            <person name="Scossa F."/>
            <person name="Alseekh S."/>
            <person name="Zhang Q."/>
            <person name="Wang P."/>
            <person name="Xu L."/>
            <person name="Schmidt M.H."/>
            <person name="Jia X."/>
            <person name="Li D."/>
            <person name="Zhu A."/>
            <person name="Guo F."/>
            <person name="Chen W."/>
            <person name="Ni D."/>
            <person name="Usadel B."/>
            <person name="Fernie A.R."/>
            <person name="Wen W."/>
        </authorList>
    </citation>
    <scope>NUCLEOTIDE SEQUENCE [LARGE SCALE GENOMIC DNA]</scope>
    <source>
        <strain evidence="5">cv. G240</strain>
    </source>
</reference>
<keyword evidence="3" id="KW-0539">Nucleus</keyword>
<keyword evidence="5" id="KW-1185">Reference proteome</keyword>
<proteinExistence type="predicted"/>
<dbReference type="PANTHER" id="PTHR12363">
    <property type="entry name" value="TRANSPORTIN 3 AND IMPORTIN 13"/>
    <property type="match status" value="1"/>
</dbReference>
<keyword evidence="2" id="KW-0813">Transport</keyword>
<protein>
    <submittedName>
        <fullName evidence="4">Uncharacterized protein</fullName>
    </submittedName>
</protein>
<organism evidence="4 5">
    <name type="scientific">Camellia sinensis</name>
    <name type="common">Tea plant</name>
    <name type="synonym">Thea sinensis</name>
    <dbReference type="NCBI Taxonomy" id="4442"/>
    <lineage>
        <taxon>Eukaryota</taxon>
        <taxon>Viridiplantae</taxon>
        <taxon>Streptophyta</taxon>
        <taxon>Embryophyta</taxon>
        <taxon>Tracheophyta</taxon>
        <taxon>Spermatophyta</taxon>
        <taxon>Magnoliopsida</taxon>
        <taxon>eudicotyledons</taxon>
        <taxon>Gunneridae</taxon>
        <taxon>Pentapetalae</taxon>
        <taxon>asterids</taxon>
        <taxon>Ericales</taxon>
        <taxon>Theaceae</taxon>
        <taxon>Camellia</taxon>
    </lineage>
</organism>
<dbReference type="GO" id="GO:0005634">
    <property type="term" value="C:nucleus"/>
    <property type="evidence" value="ECO:0007669"/>
    <property type="project" value="UniProtKB-SubCell"/>
</dbReference>
<dbReference type="EMBL" id="JACBKZ010000002">
    <property type="protein sequence ID" value="KAF5956369.1"/>
    <property type="molecule type" value="Genomic_DNA"/>
</dbReference>
<dbReference type="GO" id="GO:0006606">
    <property type="term" value="P:protein import into nucleus"/>
    <property type="evidence" value="ECO:0007669"/>
    <property type="project" value="TreeGrafter"/>
</dbReference>
<evidence type="ECO:0000313" key="5">
    <source>
        <dbReference type="Proteomes" id="UP000593564"/>
    </source>
</evidence>
<sequence>MKLKSICLDLANSHRELLVSIRFNKPGWQWSGCFLPDHLSDTQVKMQNHVSGAVNEACCIDVEILSRFLEAELTVCCCSFSRDKEAVARKMTGPALAVEMSNFQLGRLAICTTVLNRGQQITTQQLNAFTVVFKSAAKPIQPMHVYSSSAPYIGSGAPSSMYMGVPPYGSSLFNGSSMSPYDVPFSGGSAYPYNYGSRLSGGSPYRPLHIACPTPYSSGSMIGNGFIGELCIGVGMMYGMPPLMDRYGLGMGMAMGHADMVSNNLLHDASSNQETLIFCSQTLRSKVQRDFEELPSEAFRPLRDLLNISLAVAALAVHVPAKDWGDGGIVNWLRDEMNSHPECIPSFLELLRVLPEDPCFYTCFLPIGANSSL</sequence>
<dbReference type="PANTHER" id="PTHR12363:SF33">
    <property type="entry name" value="IMPORTIN-13"/>
    <property type="match status" value="1"/>
</dbReference>
<accession>A0A7J7HUP8</accession>
<comment type="subcellular location">
    <subcellularLocation>
        <location evidence="1">Nucleus</location>
    </subcellularLocation>
</comment>
<comment type="caution">
    <text evidence="4">The sequence shown here is derived from an EMBL/GenBank/DDBJ whole genome shotgun (WGS) entry which is preliminary data.</text>
</comment>
<gene>
    <name evidence="4" type="ORF">HYC85_003594</name>
</gene>
<dbReference type="Gene3D" id="1.25.10.10">
    <property type="entry name" value="Leucine-rich Repeat Variant"/>
    <property type="match status" value="1"/>
</dbReference>
<dbReference type="InterPro" id="IPR051345">
    <property type="entry name" value="Importin_beta-like_NTR"/>
</dbReference>
<evidence type="ECO:0000256" key="3">
    <source>
        <dbReference type="ARBA" id="ARBA00023242"/>
    </source>
</evidence>
<dbReference type="GO" id="GO:0005737">
    <property type="term" value="C:cytoplasm"/>
    <property type="evidence" value="ECO:0007669"/>
    <property type="project" value="TreeGrafter"/>
</dbReference>
<evidence type="ECO:0000256" key="1">
    <source>
        <dbReference type="ARBA" id="ARBA00004123"/>
    </source>
</evidence>